<proteinExistence type="predicted"/>
<dbReference type="Proteomes" id="UP001160334">
    <property type="component" value="Unassembled WGS sequence"/>
</dbReference>
<keyword evidence="2" id="KW-1185">Reference proteome</keyword>
<accession>A0ABT6MB77</accession>
<sequence length="217" mass="24116">MVKGALWLIQVVGEGNTFTKEQVRAAFPGVSQADRRIRDLRSKFGWVILTSTEDATLLSEQQRFVKQGVPVWDSSARRVATPKSITSGEAQAAMARDDFMCTKCGIVGGESYPDDSNQTAVLFVSRVTTVLPDGRTETMLVTECKRCRSGAGKDRAPVRVDDLIADIRQLDDGDQLRLARWVERGRRGATALDRAWSEYRRLPAGARDEVQSALRNR</sequence>
<dbReference type="EMBL" id="JARXVC010000006">
    <property type="protein sequence ID" value="MDH6281551.1"/>
    <property type="molecule type" value="Genomic_DNA"/>
</dbReference>
<organism evidence="1 2">
    <name type="scientific">Prescottella agglutinans</name>
    <dbReference type="NCBI Taxonomy" id="1644129"/>
    <lineage>
        <taxon>Bacteria</taxon>
        <taxon>Bacillati</taxon>
        <taxon>Actinomycetota</taxon>
        <taxon>Actinomycetes</taxon>
        <taxon>Mycobacteriales</taxon>
        <taxon>Nocardiaceae</taxon>
        <taxon>Prescottella</taxon>
    </lineage>
</organism>
<dbReference type="RefSeq" id="WP_280760879.1">
    <property type="nucleotide sequence ID" value="NZ_JARXVC010000006.1"/>
</dbReference>
<evidence type="ECO:0008006" key="3">
    <source>
        <dbReference type="Google" id="ProtNLM"/>
    </source>
</evidence>
<evidence type="ECO:0000313" key="1">
    <source>
        <dbReference type="EMBL" id="MDH6281551.1"/>
    </source>
</evidence>
<gene>
    <name evidence="1" type="ORF">M2280_002772</name>
</gene>
<evidence type="ECO:0000313" key="2">
    <source>
        <dbReference type="Proteomes" id="UP001160334"/>
    </source>
</evidence>
<reference evidence="1 2" key="1">
    <citation type="submission" date="2023-04" db="EMBL/GenBank/DDBJ databases">
        <title>Forest soil microbial communities from Buena Vista Peninsula, Colon Province, Panama.</title>
        <authorList>
            <person name="Bouskill N."/>
        </authorList>
    </citation>
    <scope>NUCLEOTIDE SEQUENCE [LARGE SCALE GENOMIC DNA]</scope>
    <source>
        <strain evidence="1 2">CFH S0262</strain>
    </source>
</reference>
<name>A0ABT6MB77_9NOCA</name>
<comment type="caution">
    <text evidence="1">The sequence shown here is derived from an EMBL/GenBank/DDBJ whole genome shotgun (WGS) entry which is preliminary data.</text>
</comment>
<protein>
    <recommendedName>
        <fullName evidence="3">HNH endonuclease</fullName>
    </recommendedName>
</protein>